<dbReference type="Pfam" id="PF01960">
    <property type="entry name" value="ArgJ"/>
    <property type="match status" value="1"/>
</dbReference>
<feature type="non-terminal residue" evidence="8">
    <location>
        <position position="1"/>
    </location>
</feature>
<keyword evidence="4" id="KW-0808">Transferase</keyword>
<dbReference type="InterPro" id="IPR016117">
    <property type="entry name" value="ArgJ-like_dom_sf"/>
</dbReference>
<dbReference type="GO" id="GO:0006526">
    <property type="term" value="P:L-arginine biosynthetic process"/>
    <property type="evidence" value="ECO:0007669"/>
    <property type="project" value="UniProtKB-KW"/>
</dbReference>
<comment type="similarity">
    <text evidence="1">Belongs to the ArgJ family.</text>
</comment>
<keyword evidence="3" id="KW-0028">Amino-acid biosynthesis</keyword>
<keyword evidence="2" id="KW-0055">Arginine biosynthesis</keyword>
<keyword evidence="6" id="KW-0511">Multifunctional enzyme</keyword>
<evidence type="ECO:0000313" key="8">
    <source>
        <dbReference type="EMBL" id="GAI91136.1"/>
    </source>
</evidence>
<dbReference type="InterPro" id="IPR002813">
    <property type="entry name" value="Arg_biosynth_ArgJ"/>
</dbReference>
<feature type="non-terminal residue" evidence="8">
    <location>
        <position position="266"/>
    </location>
</feature>
<dbReference type="HAMAP" id="MF_01106">
    <property type="entry name" value="ArgJ"/>
    <property type="match status" value="1"/>
</dbReference>
<evidence type="ECO:0000256" key="1">
    <source>
        <dbReference type="ARBA" id="ARBA00006774"/>
    </source>
</evidence>
<dbReference type="CDD" id="cd02152">
    <property type="entry name" value="OAT"/>
    <property type="match status" value="1"/>
</dbReference>
<comment type="caution">
    <text evidence="8">The sequence shown here is derived from an EMBL/GenBank/DDBJ whole genome shotgun (WGS) entry which is preliminary data.</text>
</comment>
<evidence type="ECO:0000256" key="3">
    <source>
        <dbReference type="ARBA" id="ARBA00022605"/>
    </source>
</evidence>
<dbReference type="FunFam" id="3.30.2330.10:FF:000001">
    <property type="entry name" value="Arginine biosynthesis bifunctional protein ArgJ, mitochondrial"/>
    <property type="match status" value="1"/>
</dbReference>
<evidence type="ECO:0000256" key="4">
    <source>
        <dbReference type="ARBA" id="ARBA00022679"/>
    </source>
</evidence>
<proteinExistence type="inferred from homology"/>
<dbReference type="EMBL" id="BARW01023046">
    <property type="protein sequence ID" value="GAI91136.1"/>
    <property type="molecule type" value="Genomic_DNA"/>
</dbReference>
<keyword evidence="7" id="KW-0012">Acyltransferase</keyword>
<dbReference type="GO" id="GO:0006592">
    <property type="term" value="P:ornithine biosynthetic process"/>
    <property type="evidence" value="ECO:0007669"/>
    <property type="project" value="TreeGrafter"/>
</dbReference>
<evidence type="ECO:0000256" key="6">
    <source>
        <dbReference type="ARBA" id="ARBA00023268"/>
    </source>
</evidence>
<evidence type="ECO:0000256" key="7">
    <source>
        <dbReference type="ARBA" id="ARBA00023315"/>
    </source>
</evidence>
<evidence type="ECO:0000256" key="2">
    <source>
        <dbReference type="ARBA" id="ARBA00022571"/>
    </source>
</evidence>
<dbReference type="Gene3D" id="3.60.70.12">
    <property type="entry name" value="L-amino peptidase D-ALA esterase/amidase"/>
    <property type="match status" value="1"/>
</dbReference>
<dbReference type="AlphaFoldDB" id="X1TIE9"/>
<protein>
    <submittedName>
        <fullName evidence="8">Uncharacterized protein</fullName>
    </submittedName>
</protein>
<dbReference type="PANTHER" id="PTHR23100">
    <property type="entry name" value="ARGININE BIOSYNTHESIS BIFUNCTIONAL PROTEIN ARGJ"/>
    <property type="match status" value="1"/>
</dbReference>
<gene>
    <name evidence="8" type="ORF">S12H4_38304</name>
</gene>
<dbReference type="Gene3D" id="3.10.20.340">
    <property type="entry name" value="ArgJ beta chain, C-terminal domain"/>
    <property type="match status" value="1"/>
</dbReference>
<sequence>KEYVAVTSTGKIGEFLLMNKIKDGLKEAISELSVLGGTEAAEAILTTDTKKKEIAVCFKLGEQEVKIGGMAKGSGMIHPDMATMLGFITSDISIKGELLQEALQGVVEKTFNMISVDGDTSTNDMVLFIANGLAGNKTIDKKGADYYKFLEALQYVAEYLAKCITKDGEGATKMIEVEVQNAVSFGEAKKIAKAVINSPLVKTAVFGKDPNWGRILAAVGYSGVEVIPDKIDLYLKEKIVENGQPLMFSRQKLHEYLESSDEIKII</sequence>
<reference evidence="8" key="1">
    <citation type="journal article" date="2014" name="Front. Microbiol.">
        <title>High frequency of phylogenetically diverse reductive dehalogenase-homologous genes in deep subseafloor sedimentary metagenomes.</title>
        <authorList>
            <person name="Kawai M."/>
            <person name="Futagami T."/>
            <person name="Toyoda A."/>
            <person name="Takaki Y."/>
            <person name="Nishi S."/>
            <person name="Hori S."/>
            <person name="Arai W."/>
            <person name="Tsubouchi T."/>
            <person name="Morono Y."/>
            <person name="Uchiyama I."/>
            <person name="Ito T."/>
            <person name="Fujiyama A."/>
            <person name="Inagaki F."/>
            <person name="Takami H."/>
        </authorList>
    </citation>
    <scope>NUCLEOTIDE SEQUENCE</scope>
    <source>
        <strain evidence="8">Expedition CK06-06</strain>
    </source>
</reference>
<dbReference type="GO" id="GO:0004358">
    <property type="term" value="F:L-glutamate N-acetyltransferase activity, acting on acetyl-L-ornithine as donor"/>
    <property type="evidence" value="ECO:0007669"/>
    <property type="project" value="InterPro"/>
</dbReference>
<dbReference type="SUPFAM" id="SSF56266">
    <property type="entry name" value="DmpA/ArgJ-like"/>
    <property type="match status" value="1"/>
</dbReference>
<dbReference type="NCBIfam" id="TIGR00120">
    <property type="entry name" value="ArgJ"/>
    <property type="match status" value="1"/>
</dbReference>
<dbReference type="PANTHER" id="PTHR23100:SF0">
    <property type="entry name" value="ARGININE BIOSYNTHESIS BIFUNCTIONAL PROTEIN ARGJ, MITOCHONDRIAL"/>
    <property type="match status" value="1"/>
</dbReference>
<accession>X1TIE9</accession>
<dbReference type="InterPro" id="IPR042195">
    <property type="entry name" value="ArgJ_beta_C"/>
</dbReference>
<name>X1TIE9_9ZZZZ</name>
<organism evidence="8">
    <name type="scientific">marine sediment metagenome</name>
    <dbReference type="NCBI Taxonomy" id="412755"/>
    <lineage>
        <taxon>unclassified sequences</taxon>
        <taxon>metagenomes</taxon>
        <taxon>ecological metagenomes</taxon>
    </lineage>
</organism>
<evidence type="ECO:0000256" key="5">
    <source>
        <dbReference type="ARBA" id="ARBA00022813"/>
    </source>
</evidence>
<keyword evidence="5" id="KW-0068">Autocatalytic cleavage</keyword>
<dbReference type="GO" id="GO:0004042">
    <property type="term" value="F:L-glutamate N-acetyltransferase activity"/>
    <property type="evidence" value="ECO:0007669"/>
    <property type="project" value="TreeGrafter"/>
</dbReference>